<dbReference type="EMBL" id="JBEZUR010000023">
    <property type="protein sequence ID" value="MEU3555836.1"/>
    <property type="molecule type" value="Genomic_DNA"/>
</dbReference>
<reference evidence="1 2" key="1">
    <citation type="submission" date="2024-06" db="EMBL/GenBank/DDBJ databases">
        <title>The Natural Products Discovery Center: Release of the First 8490 Sequenced Strains for Exploring Actinobacteria Biosynthetic Diversity.</title>
        <authorList>
            <person name="Kalkreuter E."/>
            <person name="Kautsar S.A."/>
            <person name="Yang D."/>
            <person name="Bader C.D."/>
            <person name="Teijaro C.N."/>
            <person name="Fluegel L."/>
            <person name="Davis C.M."/>
            <person name="Simpson J.R."/>
            <person name="Lauterbach L."/>
            <person name="Steele A.D."/>
            <person name="Gui C."/>
            <person name="Meng S."/>
            <person name="Li G."/>
            <person name="Viehrig K."/>
            <person name="Ye F."/>
            <person name="Su P."/>
            <person name="Kiefer A.F."/>
            <person name="Nichols A."/>
            <person name="Cepeda A.J."/>
            <person name="Yan W."/>
            <person name="Fan B."/>
            <person name="Jiang Y."/>
            <person name="Adhikari A."/>
            <person name="Zheng C.-J."/>
            <person name="Schuster L."/>
            <person name="Cowan T.M."/>
            <person name="Smanski M.J."/>
            <person name="Chevrette M.G."/>
            <person name="De Carvalho L.P.S."/>
            <person name="Shen B."/>
        </authorList>
    </citation>
    <scope>NUCLEOTIDE SEQUENCE [LARGE SCALE GENOMIC DNA]</scope>
    <source>
        <strain evidence="1 2">NPDC038104</strain>
    </source>
</reference>
<dbReference type="Proteomes" id="UP001550850">
    <property type="component" value="Unassembled WGS sequence"/>
</dbReference>
<organism evidence="1 2">
    <name type="scientific">Streptomyces fragilis</name>
    <dbReference type="NCBI Taxonomy" id="67301"/>
    <lineage>
        <taxon>Bacteria</taxon>
        <taxon>Bacillati</taxon>
        <taxon>Actinomycetota</taxon>
        <taxon>Actinomycetes</taxon>
        <taxon>Kitasatosporales</taxon>
        <taxon>Streptomycetaceae</taxon>
        <taxon>Streptomyces</taxon>
    </lineage>
</organism>
<keyword evidence="2" id="KW-1185">Reference proteome</keyword>
<name>A0ABV2YJD6_9ACTN</name>
<sequence length="71" mass="7439">MSTTTASSPDTSAIEEALSRLAAPVVQGIVLCVSLIRVDARIEELTPDLVRMVTEPESVTGPVSVEPSLMA</sequence>
<evidence type="ECO:0000313" key="2">
    <source>
        <dbReference type="Proteomes" id="UP001550850"/>
    </source>
</evidence>
<gene>
    <name evidence="1" type="ORF">AB0E65_16715</name>
</gene>
<accession>A0ABV2YJD6</accession>
<protein>
    <submittedName>
        <fullName evidence="1">Uncharacterized protein</fullName>
    </submittedName>
</protein>
<evidence type="ECO:0000313" key="1">
    <source>
        <dbReference type="EMBL" id="MEU3555836.1"/>
    </source>
</evidence>
<comment type="caution">
    <text evidence="1">The sequence shown here is derived from an EMBL/GenBank/DDBJ whole genome shotgun (WGS) entry which is preliminary data.</text>
</comment>
<proteinExistence type="predicted"/>
<dbReference type="RefSeq" id="WP_108955521.1">
    <property type="nucleotide sequence ID" value="NZ_BEVZ01000006.1"/>
</dbReference>